<dbReference type="GO" id="GO:0046983">
    <property type="term" value="F:protein dimerization activity"/>
    <property type="evidence" value="ECO:0007669"/>
    <property type="project" value="InterPro"/>
</dbReference>
<keyword evidence="2" id="KW-0804">Transcription</keyword>
<evidence type="ECO:0000259" key="3">
    <source>
        <dbReference type="SMART" id="SM00662"/>
    </source>
</evidence>
<dbReference type="GO" id="GO:0006351">
    <property type="term" value="P:DNA-templated transcription"/>
    <property type="evidence" value="ECO:0007669"/>
    <property type="project" value="InterPro"/>
</dbReference>
<accession>A0A6C0C4I0</accession>
<dbReference type="AlphaFoldDB" id="A0A6C0C4I0"/>
<sequence length="423" mass="49299">MDQFTCEIEKKPTSTDNKLDLDIKGNESYGLDKTIVNAIRRTLLSTIETYAFRTTYENSDIIIEVNNTSLHNEFLLDRIGLIPLYLNPLDVIDNPLKYLFVLNIKHDNSNPVTIITANDFEIYELKSSVMKSADYQNGLITNIDKNNYDMSKQIPNKKKQEIFRPFQDKYYSIITEMKSTNSEENPQQLVLYGSPSVSISKEDARWQAVSCASYSYKTNEELLKNVIQEKILLKDIEDIETFKNEFIIREGPRYYHRDNQGEPYYYNFTIESQHFLPERELFIRANEIIIESLEGFKEELDKVVEEEPSLIKMIYNKGDKQNVINMLVEMQYVIDKKIWHGFDDTLGSIIQAHMSGKMINDNSVLSLCGYKRTHPLENKILFTMSMNNYEDLDVKGKTNSIIQAFKDCCQELTHIYNTIIKSI</sequence>
<reference evidence="4" key="1">
    <citation type="journal article" date="2020" name="Nature">
        <title>Giant virus diversity and host interactions through global metagenomics.</title>
        <authorList>
            <person name="Schulz F."/>
            <person name="Roux S."/>
            <person name="Paez-Espino D."/>
            <person name="Jungbluth S."/>
            <person name="Walsh D.A."/>
            <person name="Denef V.J."/>
            <person name="McMahon K.D."/>
            <person name="Konstantinidis K.T."/>
            <person name="Eloe-Fadrosh E.A."/>
            <person name="Kyrpides N.C."/>
            <person name="Woyke T."/>
        </authorList>
    </citation>
    <scope>NUCLEOTIDE SEQUENCE</scope>
    <source>
        <strain evidence="4">GVMAG-M-3300020187-37</strain>
    </source>
</reference>
<keyword evidence="1" id="KW-0240">DNA-directed RNA polymerase</keyword>
<dbReference type="GO" id="GO:0003899">
    <property type="term" value="F:DNA-directed RNA polymerase activity"/>
    <property type="evidence" value="ECO:0007669"/>
    <property type="project" value="InterPro"/>
</dbReference>
<protein>
    <recommendedName>
        <fullName evidence="3">DNA-directed RNA polymerase RpoA/D/Rpb3-type domain-containing protein</fullName>
    </recommendedName>
</protein>
<dbReference type="EMBL" id="MN739344">
    <property type="protein sequence ID" value="QHS99517.1"/>
    <property type="molecule type" value="Genomic_DNA"/>
</dbReference>
<evidence type="ECO:0000256" key="2">
    <source>
        <dbReference type="ARBA" id="ARBA00023163"/>
    </source>
</evidence>
<dbReference type="InterPro" id="IPR036643">
    <property type="entry name" value="RNApol_insert_sf"/>
</dbReference>
<proteinExistence type="predicted"/>
<organism evidence="4">
    <name type="scientific">viral metagenome</name>
    <dbReference type="NCBI Taxonomy" id="1070528"/>
    <lineage>
        <taxon>unclassified sequences</taxon>
        <taxon>metagenomes</taxon>
        <taxon>organismal metagenomes</taxon>
    </lineage>
</organism>
<dbReference type="Gene3D" id="2.170.120.12">
    <property type="entry name" value="DNA-directed RNA polymerase, insert domain"/>
    <property type="match status" value="1"/>
</dbReference>
<evidence type="ECO:0000256" key="1">
    <source>
        <dbReference type="ARBA" id="ARBA00022478"/>
    </source>
</evidence>
<dbReference type="SUPFAM" id="SSF55257">
    <property type="entry name" value="RBP11-like subunits of RNA polymerase"/>
    <property type="match status" value="2"/>
</dbReference>
<dbReference type="GO" id="GO:0000428">
    <property type="term" value="C:DNA-directed RNA polymerase complex"/>
    <property type="evidence" value="ECO:0007669"/>
    <property type="project" value="UniProtKB-KW"/>
</dbReference>
<dbReference type="SUPFAM" id="SSF56553">
    <property type="entry name" value="Insert subdomain of RNA polymerase alpha subunit"/>
    <property type="match status" value="1"/>
</dbReference>
<evidence type="ECO:0000313" key="4">
    <source>
        <dbReference type="EMBL" id="QHS99517.1"/>
    </source>
</evidence>
<dbReference type="SMART" id="SM00662">
    <property type="entry name" value="RPOLD"/>
    <property type="match status" value="1"/>
</dbReference>
<dbReference type="InterPro" id="IPR011263">
    <property type="entry name" value="DNA-dir_RNA_pol_RpoA/D/Rpb3"/>
</dbReference>
<dbReference type="Gene3D" id="3.30.1360.10">
    <property type="entry name" value="RNA polymerase, RBP11-like subunit"/>
    <property type="match status" value="3"/>
</dbReference>
<dbReference type="InterPro" id="IPR036603">
    <property type="entry name" value="RBP11-like"/>
</dbReference>
<name>A0A6C0C4I0_9ZZZZ</name>
<feature type="domain" description="DNA-directed RNA polymerase RpoA/D/Rpb3-type" evidence="3">
    <location>
        <begin position="18"/>
        <end position="299"/>
    </location>
</feature>
<dbReference type="Pfam" id="PF01193">
    <property type="entry name" value="RNA_pol_L"/>
    <property type="match status" value="1"/>
</dbReference>